<evidence type="ECO:0000256" key="2">
    <source>
        <dbReference type="ARBA" id="ARBA00022829"/>
    </source>
</evidence>
<comment type="caution">
    <text evidence="8">The sequence shown here is derived from an EMBL/GenBank/DDBJ whole genome shotgun (WGS) entry which is preliminary data.</text>
</comment>
<feature type="domain" description="MukB hinge" evidence="7">
    <location>
        <begin position="684"/>
        <end position="841"/>
    </location>
</feature>
<dbReference type="Proteomes" id="UP000265916">
    <property type="component" value="Unassembled WGS sequence"/>
</dbReference>
<dbReference type="Gene3D" id="3.40.1140.10">
    <property type="match status" value="2"/>
</dbReference>
<dbReference type="GO" id="GO:0030261">
    <property type="term" value="P:chromosome condensation"/>
    <property type="evidence" value="ECO:0007669"/>
    <property type="project" value="UniProtKB-KW"/>
</dbReference>
<dbReference type="PANTHER" id="PTHR42963:SF1">
    <property type="entry name" value="DUF4476 DOMAIN-CONTAINING PROTEIN"/>
    <property type="match status" value="1"/>
</dbReference>
<dbReference type="OrthoDB" id="6722439at2"/>
<evidence type="ECO:0000313" key="8">
    <source>
        <dbReference type="EMBL" id="RIY39132.1"/>
    </source>
</evidence>
<name>A0A3A1YLU3_9GAMM</name>
<feature type="coiled-coil region" evidence="5">
    <location>
        <begin position="317"/>
        <end position="499"/>
    </location>
</feature>
<gene>
    <name evidence="8" type="ORF">CKF58_02785</name>
</gene>
<evidence type="ECO:0000259" key="6">
    <source>
        <dbReference type="Pfam" id="PF04310"/>
    </source>
</evidence>
<feature type="coiled-coil region" evidence="5">
    <location>
        <begin position="876"/>
        <end position="963"/>
    </location>
</feature>
<keyword evidence="5" id="KW-0175">Coiled coil</keyword>
<dbReference type="NCBIfam" id="NF003422">
    <property type="entry name" value="PRK04863.1"/>
    <property type="match status" value="1"/>
</dbReference>
<keyword evidence="1" id="KW-0963">Cytoplasm</keyword>
<feature type="domain" description="MukB N-terminal" evidence="6">
    <location>
        <begin position="26"/>
        <end position="248"/>
    </location>
</feature>
<evidence type="ECO:0000259" key="7">
    <source>
        <dbReference type="Pfam" id="PF16330"/>
    </source>
</evidence>
<dbReference type="InterPro" id="IPR032520">
    <property type="entry name" value="MukB_hinge"/>
</dbReference>
<dbReference type="Gene3D" id="3.30.70.3500">
    <property type="entry name" value="MukB, hinge domain"/>
    <property type="match status" value="1"/>
</dbReference>
<dbReference type="InterPro" id="IPR007406">
    <property type="entry name" value="MukB_N_dom"/>
</dbReference>
<dbReference type="InterPro" id="IPR042501">
    <property type="entry name" value="MukB_hinge_sf"/>
</dbReference>
<feature type="coiled-coil region" evidence="5">
    <location>
        <begin position="544"/>
        <end position="637"/>
    </location>
</feature>
<evidence type="ECO:0000313" key="9">
    <source>
        <dbReference type="Proteomes" id="UP000265916"/>
    </source>
</evidence>
<dbReference type="SUPFAM" id="SSF52540">
    <property type="entry name" value="P-loop containing nucleoside triphosphate hydrolases"/>
    <property type="match status" value="2"/>
</dbReference>
<organism evidence="8 9">
    <name type="scientific">Psittacicella hinzii</name>
    <dbReference type="NCBI Taxonomy" id="2028575"/>
    <lineage>
        <taxon>Bacteria</taxon>
        <taxon>Pseudomonadati</taxon>
        <taxon>Pseudomonadota</taxon>
        <taxon>Gammaproteobacteria</taxon>
        <taxon>Pasteurellales</taxon>
        <taxon>Psittacicellaceae</taxon>
        <taxon>Psittacicella</taxon>
    </lineage>
</organism>
<accession>A0A3A1YLU3</accession>
<keyword evidence="9" id="KW-1185">Reference proteome</keyword>
<dbReference type="GO" id="GO:0009295">
    <property type="term" value="C:nucleoid"/>
    <property type="evidence" value="ECO:0007669"/>
    <property type="project" value="InterPro"/>
</dbReference>
<dbReference type="InterPro" id="IPR027417">
    <property type="entry name" value="P-loop_NTPase"/>
</dbReference>
<dbReference type="PANTHER" id="PTHR42963">
    <property type="entry name" value="CHROMOSOME PARTITION PROTEIN MUKB"/>
    <property type="match status" value="1"/>
</dbReference>
<dbReference type="GO" id="GO:0007059">
    <property type="term" value="P:chromosome segregation"/>
    <property type="evidence" value="ECO:0007669"/>
    <property type="project" value="UniProtKB-KW"/>
</dbReference>
<dbReference type="GO" id="GO:0003677">
    <property type="term" value="F:DNA binding"/>
    <property type="evidence" value="ECO:0007669"/>
    <property type="project" value="UniProtKB-KW"/>
</dbReference>
<dbReference type="GO" id="GO:0005524">
    <property type="term" value="F:ATP binding"/>
    <property type="evidence" value="ECO:0007669"/>
    <property type="project" value="InterPro"/>
</dbReference>
<proteinExistence type="predicted"/>
<keyword evidence="3" id="KW-0226">DNA condensation</keyword>
<dbReference type="Gene3D" id="1.20.5.420">
    <property type="entry name" value="Immunoglobulin FC, subunit C"/>
    <property type="match status" value="1"/>
</dbReference>
<dbReference type="GO" id="GO:0005737">
    <property type="term" value="C:cytoplasm"/>
    <property type="evidence" value="ECO:0007669"/>
    <property type="project" value="TreeGrafter"/>
</dbReference>
<dbReference type="Pfam" id="PF04310">
    <property type="entry name" value="MukB"/>
    <property type="match status" value="1"/>
</dbReference>
<sequence>MCGFRSCTTTSYSQLITNRYIAYMLNRGKFSSLIMMNWNGFFARKYDLDELVTTLSGGNGAGKSTTMAAFITALIPDLSLLHFRNTTEAGSTSSSRDRGLHGKLKSGTCYAALECKNSRGEIILFGVRLQQVAGRDKKVDLKLFSISGIAPGTECEKLFLQGLGDGKAKIISLNELKAVCEGQSLSFKTYSSIGDYHAKMFDDGFLPKRLRTPQDRSRFYRLIEASLYGGISSTITKSLREYLLPENGAVKRAFQDMEAAILENRMTLNKIEQTQADRNFFRELVDAAIDYVGADYVYQHNNRLDLVKGLLAARKHLHTLEARASALTQAIAAYNGQQGQLQANYDRLQQEYEKANEYHSLLVSANRLQGQYNDELAKVTSLSEEVEVAEVKLEDLTFTRATLQDDMASQEGQMERLRRELSDTQTALDQRQTRQVQYKQAVQKLADFNQQLTQAKAKLSDELGALGTNLDVPAVTNAAQLLQQELAQVNQKYSTLNNAKQVSANAAQDYQKALKALEKLAGKSVDVNQRYSLAQNLVRGAVLKRSYAERVNSLEHEYAQLAKRREQAANSSSQVHNLQQQLGESFSSRAELSDYFNMHQEAYVELDATKNAAKDELSDLNMQLSIATSKLNSLNEQRFPYLKAQDELASINSKLETPITDMASARQTLEHYLALSNQQGLTVQNLESKKEVLQEQIYKIEKQGMGVDQQLQYIAQDLNGVLLSEIYDDISLDDACYYSALYGPARDAIVVPTFNGIEEKLAQLQDVPADLYLIEADFNDFNENMFDSRLLDDKNVLVRINEHQLRYSNLQEVTTFGKAAREKFIENAREELKEVLYQLTTLEKEYFNHKAFAESLTTFITQYGDIAFRENPEIAINELVKTSSNVERQITQLRRTIETTNAQIADHTRKTNILYQLLNVFSEQGETDVEADYQRVRSELNQAKEAQRYLSQYASELQVLEEKVAVLQYPVDQDTDLEAELASTKELQQTLVNLSHLADEVVSRKEHFAYKDLGELEGDELGNKLRQQLDTLEAAYSQAKAEYKVVNTEFEQQQQQLFKYRAELETAKATLEQLSAALAETGTNITAGAVEAAKAKAADLLAQANSVKEQMIDAKNTHQQNQERLAGLESQITAAKRDFSFSRANVADNKAKWRLSQEQAKEHQIQGRLFNPGFRALSNEELRSKSDRALGTLRTLISENEYLRDALKASEDSRRPHLKVAFFIAVYQHLRERIRQDVLTTNDPIEAIEQMEIQLSMLSSKLEEREKSLVISAGDVASILDKTIQREQNRIWQLNQGLQNMSFGQVKSVRLTATYRESHAALLNALREGRDKHADLFNNSEISFTEALAKLYQRTNQDVDFGQRNFQTVGEELLDYRNYIDLGIEVYRGSDGWLKAESGALSTGEAIGTGMSILLMVVQSWEEESKRIRAKNLLPCRLLFLDEAARLDSKSIATLFELCERQQMQLLIAAPENIAPDNGTTYKLVRTVSGDREFVNVVGLRGFGSRASQKAQEAAQTASQA</sequence>
<keyword evidence="2" id="KW-0159">Chromosome partition</keyword>
<feature type="coiled-coil region" evidence="5">
    <location>
        <begin position="1022"/>
        <end position="1138"/>
    </location>
</feature>
<protein>
    <submittedName>
        <fullName evidence="8">Chromosome partition protein MukB</fullName>
    </submittedName>
</protein>
<reference evidence="8 9" key="1">
    <citation type="submission" date="2017-08" db="EMBL/GenBank/DDBJ databases">
        <title>Reclassification of Bisgaard taxon 37 and 44.</title>
        <authorList>
            <person name="Christensen H."/>
        </authorList>
    </citation>
    <scope>NUCLEOTIDE SEQUENCE [LARGE SCALE GENOMIC DNA]</scope>
    <source>
        <strain evidence="8 9">111</strain>
    </source>
</reference>
<keyword evidence="4" id="KW-0238">DNA-binding</keyword>
<dbReference type="Pfam" id="PF16330">
    <property type="entry name" value="MukB_hinge"/>
    <property type="match status" value="1"/>
</dbReference>
<evidence type="ECO:0000256" key="1">
    <source>
        <dbReference type="ARBA" id="ARBA00022490"/>
    </source>
</evidence>
<evidence type="ECO:0000256" key="5">
    <source>
        <dbReference type="SAM" id="Coils"/>
    </source>
</evidence>
<dbReference type="InterPro" id="IPR050308">
    <property type="entry name" value="MukB/SMC"/>
</dbReference>
<evidence type="ECO:0000256" key="4">
    <source>
        <dbReference type="ARBA" id="ARBA00023125"/>
    </source>
</evidence>
<evidence type="ECO:0000256" key="3">
    <source>
        <dbReference type="ARBA" id="ARBA00023067"/>
    </source>
</evidence>
<dbReference type="EMBL" id="NRJG01000041">
    <property type="protein sequence ID" value="RIY39132.1"/>
    <property type="molecule type" value="Genomic_DNA"/>
</dbReference>